<dbReference type="AlphaFoldDB" id="A0A8J3EAL2"/>
<reference evidence="3" key="1">
    <citation type="journal article" date="2014" name="Int. J. Syst. Evol. Microbiol.">
        <title>Complete genome sequence of Corynebacterium casei LMG S-19264T (=DSM 44701T), isolated from a smear-ripened cheese.</title>
        <authorList>
            <consortium name="US DOE Joint Genome Institute (JGI-PGF)"/>
            <person name="Walter F."/>
            <person name="Albersmeier A."/>
            <person name="Kalinowski J."/>
            <person name="Ruckert C."/>
        </authorList>
    </citation>
    <scope>NUCLEOTIDE SEQUENCE</scope>
    <source>
        <strain evidence="3">CGMCC 1.15758</strain>
    </source>
</reference>
<evidence type="ECO:0000313" key="4">
    <source>
        <dbReference type="Proteomes" id="UP000636949"/>
    </source>
</evidence>
<feature type="domain" description="Transposase (putative) YhgA-like" evidence="2">
    <location>
        <begin position="13"/>
        <end position="198"/>
    </location>
</feature>
<dbReference type="GO" id="GO:1990238">
    <property type="term" value="F:double-stranded DNA endonuclease activity"/>
    <property type="evidence" value="ECO:0007669"/>
    <property type="project" value="TreeGrafter"/>
</dbReference>
<dbReference type="InterPro" id="IPR051699">
    <property type="entry name" value="Rpn/YhgA-like_nuclease"/>
</dbReference>
<reference evidence="3" key="2">
    <citation type="submission" date="2020-09" db="EMBL/GenBank/DDBJ databases">
        <authorList>
            <person name="Sun Q."/>
            <person name="Zhou Y."/>
        </authorList>
    </citation>
    <scope>NUCLEOTIDE SEQUENCE</scope>
    <source>
        <strain evidence="3">CGMCC 1.15758</strain>
    </source>
</reference>
<accession>A0A8J3EAL2</accession>
<organism evidence="3 4">
    <name type="scientific">Cysteiniphilum litorale</name>
    <dbReference type="NCBI Taxonomy" id="2056700"/>
    <lineage>
        <taxon>Bacteria</taxon>
        <taxon>Pseudomonadati</taxon>
        <taxon>Pseudomonadota</taxon>
        <taxon>Gammaproteobacteria</taxon>
        <taxon>Thiotrichales</taxon>
        <taxon>Fastidiosibacteraceae</taxon>
        <taxon>Cysteiniphilum</taxon>
    </lineage>
</organism>
<dbReference type="PANTHER" id="PTHR34611">
    <property type="match status" value="1"/>
</dbReference>
<name>A0A8J3EAL2_9GAMM</name>
<dbReference type="InterPro" id="IPR006842">
    <property type="entry name" value="Transposase_31"/>
</dbReference>
<dbReference type="Pfam" id="PF04754">
    <property type="entry name" value="Transposase_31"/>
    <property type="match status" value="1"/>
</dbReference>
<proteinExistence type="inferred from homology"/>
<comment type="similarity">
    <text evidence="1">Belongs to the Rpn/YhgA-like nuclease family.</text>
</comment>
<evidence type="ECO:0000256" key="1">
    <source>
        <dbReference type="ARBA" id="ARBA00009787"/>
    </source>
</evidence>
<dbReference type="RefSeq" id="WP_117004161.1">
    <property type="nucleotide sequence ID" value="NZ_BMJS01000097.1"/>
</dbReference>
<dbReference type="GO" id="GO:0006310">
    <property type="term" value="P:DNA recombination"/>
    <property type="evidence" value="ECO:0007669"/>
    <property type="project" value="TreeGrafter"/>
</dbReference>
<gene>
    <name evidence="3" type="ORF">GCM10010995_28440</name>
</gene>
<dbReference type="NCBIfam" id="TIGR01784">
    <property type="entry name" value="T_den_put_tspse"/>
    <property type="match status" value="1"/>
</dbReference>
<sequence length="308" mass="35526">MTDNNESSNNLPTPHDVFFKANLAEKSKAKALLKQIYSKELVSKLDLKHLKQVPTEFIQHNLRKVVGDVLYMTKINGKDVYIYLLFEHQSTSDELMAFRLLLYVVQIMQQHLQQGNDKLPIILPAVVYHGTESPYPYSTDLMDCFADKEIAKEYMFKSFNLLDLTVMSDDDLGQFDANLVFEYMLKHSRDNLADKLIEWLLQYPNQAIYFIKSGNNLLNQVFSYIESRNDVDSEAIDKLIDVINNNTGGEFMNYLERREENAVNLKVKDTAKTMLIDGLDDSLVTKYTGLDLDTVLKLKKEISTKTKH</sequence>
<comment type="caution">
    <text evidence="3">The sequence shown here is derived from an EMBL/GenBank/DDBJ whole genome shotgun (WGS) entry which is preliminary data.</text>
</comment>
<dbReference type="Proteomes" id="UP000636949">
    <property type="component" value="Unassembled WGS sequence"/>
</dbReference>
<keyword evidence="4" id="KW-1185">Reference proteome</keyword>
<protein>
    <submittedName>
        <fullName evidence="3">Transposase</fullName>
    </submittedName>
</protein>
<evidence type="ECO:0000259" key="2">
    <source>
        <dbReference type="Pfam" id="PF04754"/>
    </source>
</evidence>
<evidence type="ECO:0000313" key="3">
    <source>
        <dbReference type="EMBL" id="GGG09160.1"/>
    </source>
</evidence>
<dbReference type="EMBL" id="BMJS01000097">
    <property type="protein sequence ID" value="GGG09160.1"/>
    <property type="molecule type" value="Genomic_DNA"/>
</dbReference>
<dbReference type="InterPro" id="IPR010106">
    <property type="entry name" value="RpnA"/>
</dbReference>
<dbReference type="PANTHER" id="PTHR34611:SF2">
    <property type="entry name" value="INACTIVE RECOMBINATION-PROMOTING NUCLEASE-LIKE PROTEIN RPNE-RELATED"/>
    <property type="match status" value="1"/>
</dbReference>
<dbReference type="OrthoDB" id="5562276at2"/>